<protein>
    <submittedName>
        <fullName evidence="2">Uncharacterized protein</fullName>
    </submittedName>
</protein>
<dbReference type="RefSeq" id="WP_179980909.1">
    <property type="nucleotide sequence ID" value="NZ_LT608333.1"/>
</dbReference>
<organism evidence="2">
    <name type="scientific">uncultured Desulfovibrio sp</name>
    <dbReference type="NCBI Taxonomy" id="167968"/>
    <lineage>
        <taxon>Bacteria</taxon>
        <taxon>Pseudomonadati</taxon>
        <taxon>Thermodesulfobacteriota</taxon>
        <taxon>Desulfovibrionia</taxon>
        <taxon>Desulfovibrionales</taxon>
        <taxon>Desulfovibrionaceae</taxon>
        <taxon>Desulfovibrio</taxon>
        <taxon>environmental samples</taxon>
    </lineage>
</organism>
<dbReference type="AlphaFoldDB" id="A0A212L8L9"/>
<accession>A0A212L8L9</accession>
<name>A0A212L8L9_9BACT</name>
<feature type="transmembrane region" description="Helical" evidence="1">
    <location>
        <begin position="64"/>
        <end position="81"/>
    </location>
</feature>
<sequence length="133" mass="14697">MDTATSHALILTAAAVLVWYLGRALLLRTRARGTESGIQQKDKPLSAGDLEATLKDLYARRARYRLGVIACCALALVAYFYGGHRLLLLAPLLVACWCQYGIYKHRTTGRLTELMQQRLGRASLEGAAQNKHP</sequence>
<feature type="transmembrane region" description="Helical" evidence="1">
    <location>
        <begin position="6"/>
        <end position="26"/>
    </location>
</feature>
<proteinExistence type="predicted"/>
<keyword evidence="1" id="KW-0472">Membrane</keyword>
<gene>
    <name evidence="2" type="ORF">KL86DES1_21601</name>
</gene>
<evidence type="ECO:0000313" key="2">
    <source>
        <dbReference type="EMBL" id="SCM73886.1"/>
    </source>
</evidence>
<keyword evidence="1" id="KW-0812">Transmembrane</keyword>
<keyword evidence="1" id="KW-1133">Transmembrane helix</keyword>
<dbReference type="EMBL" id="FMJC01000002">
    <property type="protein sequence ID" value="SCM73886.1"/>
    <property type="molecule type" value="Genomic_DNA"/>
</dbReference>
<evidence type="ECO:0000256" key="1">
    <source>
        <dbReference type="SAM" id="Phobius"/>
    </source>
</evidence>
<feature type="transmembrane region" description="Helical" evidence="1">
    <location>
        <begin position="87"/>
        <end position="103"/>
    </location>
</feature>
<reference evidence="2" key="1">
    <citation type="submission" date="2016-08" db="EMBL/GenBank/DDBJ databases">
        <authorList>
            <person name="Seilhamer J.J."/>
        </authorList>
    </citation>
    <scope>NUCLEOTIDE SEQUENCE</scope>
    <source>
        <strain evidence="2">86-1</strain>
    </source>
</reference>